<keyword evidence="3" id="KW-0808">Transferase</keyword>
<gene>
    <name evidence="3" type="ORF">K1X11_009235</name>
</gene>
<keyword evidence="4" id="KW-1185">Reference proteome</keyword>
<evidence type="ECO:0000313" key="4">
    <source>
        <dbReference type="Proteomes" id="UP000738431"/>
    </source>
</evidence>
<dbReference type="Gene3D" id="3.90.1150.10">
    <property type="entry name" value="Aspartate Aminotransferase, domain 1"/>
    <property type="match status" value="1"/>
</dbReference>
<dbReference type="Gene3D" id="3.40.640.10">
    <property type="entry name" value="Type I PLP-dependent aspartate aminotransferase-like (Major domain)"/>
    <property type="match status" value="1"/>
</dbReference>
<dbReference type="InterPro" id="IPR015424">
    <property type="entry name" value="PyrdxlP-dep_Trfase"/>
</dbReference>
<keyword evidence="3" id="KW-0032">Aminotransferase</keyword>
<dbReference type="PANTHER" id="PTHR30244">
    <property type="entry name" value="TRANSAMINASE"/>
    <property type="match status" value="1"/>
</dbReference>
<dbReference type="GO" id="GO:0008483">
    <property type="term" value="F:transaminase activity"/>
    <property type="evidence" value="ECO:0007669"/>
    <property type="project" value="UniProtKB-KW"/>
</dbReference>
<dbReference type="EMBL" id="CP139781">
    <property type="protein sequence ID" value="WRQ89591.1"/>
    <property type="molecule type" value="Genomic_DNA"/>
</dbReference>
<accession>A0ABZ1CD36</accession>
<evidence type="ECO:0000256" key="1">
    <source>
        <dbReference type="ARBA" id="ARBA00037999"/>
    </source>
</evidence>
<sequence>MSLPAPLPAPWSPPPAGLGSAAIGAEEEKLALDVLRRGELFRYYGDDPAHAPPMVSSLEQEFREWIGVNFALATSSGTAALEVALASLAIGPDDEVIVPAWSWLSCVTAIVRMGARPVLAEIDASLNLDPAEIDRLVTPHTRAVLVVHYQGAAADMAAINDRAEAHGLRVIEDCAEAPGASFRERCVGCWSDVAIYSFQHNKPMTAGEGGMFVTNDSRTYERAVRMHDLGQFRPHHEQFAAALEPAFSGAQYRMSELTAAVALAQRRKVDAIMAHCRELHDHIIATVGEPADLTWRPLPDPDGTFGFELYFYLPTADRAAAVRASLAAQGVPCQQRTGTYPQYHRPHLLTGRAHHPGLSPFRDLRPWPAPGYRAKDFPRTEDLTRRFVAVPIGWRYQPEDADHIAAAILTALAETA</sequence>
<dbReference type="InterPro" id="IPR015421">
    <property type="entry name" value="PyrdxlP-dep_Trfase_major"/>
</dbReference>
<keyword evidence="2" id="KW-0663">Pyridoxal phosphate</keyword>
<dbReference type="InterPro" id="IPR000653">
    <property type="entry name" value="DegT/StrS_aminotransferase"/>
</dbReference>
<organism evidence="3 4">
    <name type="scientific">Actomonas aquatica</name>
    <dbReference type="NCBI Taxonomy" id="2866162"/>
    <lineage>
        <taxon>Bacteria</taxon>
        <taxon>Pseudomonadati</taxon>
        <taxon>Verrucomicrobiota</taxon>
        <taxon>Opitutia</taxon>
        <taxon>Opitutales</taxon>
        <taxon>Opitutaceae</taxon>
        <taxon>Actomonas</taxon>
    </lineage>
</organism>
<dbReference type="Proteomes" id="UP000738431">
    <property type="component" value="Chromosome"/>
</dbReference>
<dbReference type="PANTHER" id="PTHR30244:SF34">
    <property type="entry name" value="DTDP-4-AMINO-4,6-DIDEOXYGALACTOSE TRANSAMINASE"/>
    <property type="match status" value="1"/>
</dbReference>
<reference evidence="3 4" key="2">
    <citation type="submission" date="2023-12" db="EMBL/GenBank/DDBJ databases">
        <title>Description of an unclassified Opitutus bacterium of Verrucomicrobiota.</title>
        <authorList>
            <person name="Zhang D.-F."/>
        </authorList>
    </citation>
    <scope>NUCLEOTIDE SEQUENCE [LARGE SCALE GENOMIC DNA]</scope>
    <source>
        <strain evidence="3 4">WL0086</strain>
    </source>
</reference>
<dbReference type="InterPro" id="IPR015422">
    <property type="entry name" value="PyrdxlP-dep_Trfase_small"/>
</dbReference>
<dbReference type="Pfam" id="PF01041">
    <property type="entry name" value="DegT_DnrJ_EryC1"/>
    <property type="match status" value="1"/>
</dbReference>
<protein>
    <submittedName>
        <fullName evidence="3">Aminotransferase class V-fold PLP-dependent enzyme</fullName>
    </submittedName>
</protein>
<comment type="similarity">
    <text evidence="1 2">Belongs to the DegT/DnrJ/EryC1 family.</text>
</comment>
<dbReference type="RefSeq" id="WP_221029723.1">
    <property type="nucleotide sequence ID" value="NZ_CP139781.1"/>
</dbReference>
<evidence type="ECO:0000313" key="3">
    <source>
        <dbReference type="EMBL" id="WRQ89591.1"/>
    </source>
</evidence>
<proteinExistence type="inferred from homology"/>
<dbReference type="SUPFAM" id="SSF53383">
    <property type="entry name" value="PLP-dependent transferases"/>
    <property type="match status" value="1"/>
</dbReference>
<evidence type="ECO:0000256" key="2">
    <source>
        <dbReference type="RuleBase" id="RU004508"/>
    </source>
</evidence>
<reference evidence="3 4" key="1">
    <citation type="submission" date="2021-08" db="EMBL/GenBank/DDBJ databases">
        <authorList>
            <person name="Zhang D."/>
            <person name="Zhang A."/>
            <person name="Wang L."/>
        </authorList>
    </citation>
    <scope>NUCLEOTIDE SEQUENCE [LARGE SCALE GENOMIC DNA]</scope>
    <source>
        <strain evidence="3 4">WL0086</strain>
    </source>
</reference>
<dbReference type="PIRSF" id="PIRSF000390">
    <property type="entry name" value="PLP_StrS"/>
    <property type="match status" value="1"/>
</dbReference>
<name>A0ABZ1CD36_9BACT</name>